<dbReference type="GO" id="GO:0005886">
    <property type="term" value="C:plasma membrane"/>
    <property type="evidence" value="ECO:0007669"/>
    <property type="project" value="TreeGrafter"/>
</dbReference>
<evidence type="ECO:0000259" key="5">
    <source>
        <dbReference type="PROSITE" id="PS50887"/>
    </source>
</evidence>
<dbReference type="EMBL" id="CP000471">
    <property type="protein sequence ID" value="ABK44869.1"/>
    <property type="molecule type" value="Genomic_DNA"/>
</dbReference>
<dbReference type="Pfam" id="PF00571">
    <property type="entry name" value="CBS"/>
    <property type="match status" value="1"/>
</dbReference>
<dbReference type="GO" id="GO:0052621">
    <property type="term" value="F:diguanylate cyclase activity"/>
    <property type="evidence" value="ECO:0007669"/>
    <property type="project" value="UniProtKB-EC"/>
</dbReference>
<dbReference type="SUPFAM" id="SSF54631">
    <property type="entry name" value="CBS-domain pair"/>
    <property type="match status" value="1"/>
</dbReference>
<dbReference type="InterPro" id="IPR000644">
    <property type="entry name" value="CBS_dom"/>
</dbReference>
<dbReference type="eggNOG" id="COG2199">
    <property type="taxonomic scope" value="Bacteria"/>
</dbReference>
<dbReference type="GO" id="GO:1902201">
    <property type="term" value="P:negative regulation of bacterial-type flagellum-dependent cell motility"/>
    <property type="evidence" value="ECO:0007669"/>
    <property type="project" value="TreeGrafter"/>
</dbReference>
<dbReference type="GO" id="GO:0043709">
    <property type="term" value="P:cell adhesion involved in single-species biofilm formation"/>
    <property type="evidence" value="ECO:0007669"/>
    <property type="project" value="TreeGrafter"/>
</dbReference>
<evidence type="ECO:0000259" key="6">
    <source>
        <dbReference type="PROSITE" id="PS51371"/>
    </source>
</evidence>
<dbReference type="NCBIfam" id="TIGR00254">
    <property type="entry name" value="GGDEF"/>
    <property type="match status" value="1"/>
</dbReference>
<dbReference type="InterPro" id="IPR050469">
    <property type="entry name" value="Diguanylate_Cyclase"/>
</dbReference>
<dbReference type="EC" id="2.7.7.65" evidence="1"/>
<reference evidence="8" key="1">
    <citation type="journal article" date="2009" name="Appl. Environ. Microbiol.">
        <title>Complete genome sequence of the chemolithoautotrophic marine magnetotactic coccus strain MC-1.</title>
        <authorList>
            <person name="Schubbe S."/>
            <person name="Williams T.J."/>
            <person name="Xie G."/>
            <person name="Kiss H.E."/>
            <person name="Brettin T.S."/>
            <person name="Martinez D."/>
            <person name="Ross C.A."/>
            <person name="Schuler D."/>
            <person name="Cox B.L."/>
            <person name="Nealson K.H."/>
            <person name="Bazylinski D.A."/>
        </authorList>
    </citation>
    <scope>NUCLEOTIDE SEQUENCE [LARGE SCALE GENOMIC DNA]</scope>
    <source>
        <strain evidence="8">ATCC BAA-1437 / JCM 17883 / MC-1</strain>
    </source>
</reference>
<dbReference type="KEGG" id="mgm:Mmc1_2369"/>
<feature type="region of interest" description="Disordered" evidence="4">
    <location>
        <begin position="1"/>
        <end position="36"/>
    </location>
</feature>
<sequence>MMNALDVDLGKQEDGGGLPSSDPAKPPPARTVSNTDTVRSLMRPTTMIHAEVRANEVAELFQRDPLLRIVPVVDDVHRPIGAVHRNRFMAIFLSQFGHDLYGRKPIHRLMCDEPLILEQSVTLQEASRIITDSSLVRDEHDFVITEGGQCVGAGFLLDLLKKITELQINYARYANPLTLLPGNVPICEEIDACLEEHKPFIVCYFDLDNFKPFNDAYGYEMGDQVIRKVAELLTQHVDSRRDFVGHVGGDDFIVLFRSEDWQTRTETMLREFEVYAPIWYSPEDREKGGIVSRDRRGTERFFGIVSLSVGAVEPVRGACKSHHDVASMAAHAKKMAKQTEGNSLFIDRRHQPC</sequence>
<gene>
    <name evidence="7" type="ordered locus">Mmc1_2369</name>
</gene>
<comment type="catalytic activity">
    <reaction evidence="2">
        <text>2 GTP = 3',3'-c-di-GMP + 2 diphosphate</text>
        <dbReference type="Rhea" id="RHEA:24898"/>
        <dbReference type="ChEBI" id="CHEBI:33019"/>
        <dbReference type="ChEBI" id="CHEBI:37565"/>
        <dbReference type="ChEBI" id="CHEBI:58805"/>
        <dbReference type="EC" id="2.7.7.65"/>
    </reaction>
</comment>
<dbReference type="OrthoDB" id="1673646at2"/>
<dbReference type="RefSeq" id="WP_011713990.1">
    <property type="nucleotide sequence ID" value="NC_008576.1"/>
</dbReference>
<keyword evidence="3" id="KW-0129">CBS domain</keyword>
<dbReference type="InterPro" id="IPR000160">
    <property type="entry name" value="GGDEF_dom"/>
</dbReference>
<dbReference type="SUPFAM" id="SSF55073">
    <property type="entry name" value="Nucleotide cyclase"/>
    <property type="match status" value="1"/>
</dbReference>
<dbReference type="InterPro" id="IPR046342">
    <property type="entry name" value="CBS_dom_sf"/>
</dbReference>
<dbReference type="PANTHER" id="PTHR45138:SF9">
    <property type="entry name" value="DIGUANYLATE CYCLASE DGCM-RELATED"/>
    <property type="match status" value="1"/>
</dbReference>
<protein>
    <recommendedName>
        <fullName evidence="1">diguanylate cyclase</fullName>
        <ecNumber evidence="1">2.7.7.65</ecNumber>
    </recommendedName>
</protein>
<evidence type="ECO:0000256" key="4">
    <source>
        <dbReference type="SAM" id="MobiDB-lite"/>
    </source>
</evidence>
<evidence type="ECO:0000256" key="2">
    <source>
        <dbReference type="ARBA" id="ARBA00034247"/>
    </source>
</evidence>
<evidence type="ECO:0000256" key="3">
    <source>
        <dbReference type="PROSITE-ProRule" id="PRU00703"/>
    </source>
</evidence>
<dbReference type="Gene3D" id="3.30.70.270">
    <property type="match status" value="1"/>
</dbReference>
<dbReference type="CDD" id="cd01949">
    <property type="entry name" value="GGDEF"/>
    <property type="match status" value="1"/>
</dbReference>
<evidence type="ECO:0000256" key="1">
    <source>
        <dbReference type="ARBA" id="ARBA00012528"/>
    </source>
</evidence>
<feature type="domain" description="CBS" evidence="6">
    <location>
        <begin position="41"/>
        <end position="100"/>
    </location>
</feature>
<proteinExistence type="predicted"/>
<evidence type="ECO:0000313" key="7">
    <source>
        <dbReference type="EMBL" id="ABK44869.1"/>
    </source>
</evidence>
<evidence type="ECO:0000313" key="8">
    <source>
        <dbReference type="Proteomes" id="UP000002586"/>
    </source>
</evidence>
<dbReference type="Proteomes" id="UP000002586">
    <property type="component" value="Chromosome"/>
</dbReference>
<dbReference type="Pfam" id="PF00990">
    <property type="entry name" value="GGDEF"/>
    <property type="match status" value="1"/>
</dbReference>
<organism evidence="7 8">
    <name type="scientific">Magnetococcus marinus (strain ATCC BAA-1437 / JCM 17883 / MC-1)</name>
    <dbReference type="NCBI Taxonomy" id="156889"/>
    <lineage>
        <taxon>Bacteria</taxon>
        <taxon>Pseudomonadati</taxon>
        <taxon>Pseudomonadota</taxon>
        <taxon>Magnetococcia</taxon>
        <taxon>Magnetococcales</taxon>
        <taxon>Magnetococcaceae</taxon>
        <taxon>Magnetococcus</taxon>
    </lineage>
</organism>
<dbReference type="PROSITE" id="PS50887">
    <property type="entry name" value="GGDEF"/>
    <property type="match status" value="1"/>
</dbReference>
<name>A0LA76_MAGMM</name>
<dbReference type="HOGENOM" id="CLU_067302_0_0_5"/>
<reference evidence="7 8" key="2">
    <citation type="journal article" date="2012" name="Int. J. Syst. Evol. Microbiol.">
        <title>Magnetococcus marinus gen. nov., sp. nov., a marine, magnetotactic bacterium that represents a novel lineage (Magnetococcaceae fam. nov.; Magnetococcales ord. nov.) at the base of the Alphaproteobacteria.</title>
        <authorList>
            <person name="Bazylinski D.A."/>
            <person name="Williams T.J."/>
            <person name="Lefevre C.T."/>
            <person name="Berg R.J."/>
            <person name="Zhang C.L."/>
            <person name="Bowser S.S."/>
            <person name="Dean A.J."/>
            <person name="Beveridge T.J."/>
        </authorList>
    </citation>
    <scope>NUCLEOTIDE SEQUENCE [LARGE SCALE GENOMIC DNA]</scope>
    <source>
        <strain evidence="8">ATCC BAA-1437 / JCM 17883 / MC-1</strain>
    </source>
</reference>
<dbReference type="InterPro" id="IPR029787">
    <property type="entry name" value="Nucleotide_cyclase"/>
</dbReference>
<dbReference type="PANTHER" id="PTHR45138">
    <property type="entry name" value="REGULATORY COMPONENTS OF SENSORY TRANSDUCTION SYSTEM"/>
    <property type="match status" value="1"/>
</dbReference>
<accession>A0LA76</accession>
<keyword evidence="8" id="KW-1185">Reference proteome</keyword>
<feature type="domain" description="GGDEF" evidence="5">
    <location>
        <begin position="198"/>
        <end position="349"/>
    </location>
</feature>
<dbReference type="STRING" id="156889.Mmc1_2369"/>
<dbReference type="SMART" id="SM00267">
    <property type="entry name" value="GGDEF"/>
    <property type="match status" value="1"/>
</dbReference>
<dbReference type="PROSITE" id="PS51371">
    <property type="entry name" value="CBS"/>
    <property type="match status" value="1"/>
</dbReference>
<dbReference type="InterPro" id="IPR043128">
    <property type="entry name" value="Rev_trsase/Diguanyl_cyclase"/>
</dbReference>
<dbReference type="AlphaFoldDB" id="A0LA76"/>